<dbReference type="GO" id="GO:0016787">
    <property type="term" value="F:hydrolase activity"/>
    <property type="evidence" value="ECO:0007669"/>
    <property type="project" value="UniProtKB-KW"/>
</dbReference>
<protein>
    <submittedName>
        <fullName evidence="5">Alpha/beta hydrolase</fullName>
    </submittedName>
</protein>
<dbReference type="PROSITE" id="PS01174">
    <property type="entry name" value="LIPASE_GDXG_SER"/>
    <property type="match status" value="1"/>
</dbReference>
<comment type="caution">
    <text evidence="5">The sequence shown here is derived from an EMBL/GenBank/DDBJ whole genome shotgun (WGS) entry which is preliminary data.</text>
</comment>
<keyword evidence="6" id="KW-1185">Reference proteome</keyword>
<feature type="domain" description="Alpha/beta hydrolase fold-3" evidence="4">
    <location>
        <begin position="77"/>
        <end position="284"/>
    </location>
</feature>
<sequence>MPLDQASTQMLQQLAEMGARPFHQMRPDEARTFLSGFRPAYGPGPAMCRVVEESITTAGGQCTLRILIPAEDIRGVIVHCHGGGWVTLSIDDYDTFGRTLAAQSHCAVALVEYRLAPEHPFPAALDDCQAALDFIADARGRLFGQPALPLIVAGDSAGGNLAAVLANRAARGRGPDLAMQVLIYPVTQARLDTPSYLDPDFQLLLGREDMAWFWHHYLPDADAREHPDASPLNEADVSRLPPTLIVSAEMDVLNSDAQAYAARLEAAGVQVKHRLFEGQMHVFATMVNVLPASAEAIRFIADEMARVLAAS</sequence>
<feature type="active site" evidence="3">
    <location>
        <position position="156"/>
    </location>
</feature>
<evidence type="ECO:0000256" key="2">
    <source>
        <dbReference type="ARBA" id="ARBA00022801"/>
    </source>
</evidence>
<accession>A0A848G5H2</accession>
<dbReference type="Proteomes" id="UP000580043">
    <property type="component" value="Unassembled WGS sequence"/>
</dbReference>
<keyword evidence="2 5" id="KW-0378">Hydrolase</keyword>
<dbReference type="AlphaFoldDB" id="A0A848G5H2"/>
<comment type="similarity">
    <text evidence="1">Belongs to the 'GDXG' lipolytic enzyme family.</text>
</comment>
<dbReference type="InterPro" id="IPR013094">
    <property type="entry name" value="AB_hydrolase_3"/>
</dbReference>
<evidence type="ECO:0000256" key="1">
    <source>
        <dbReference type="ARBA" id="ARBA00010515"/>
    </source>
</evidence>
<dbReference type="EMBL" id="JABBGA010000015">
    <property type="protein sequence ID" value="NML27478.1"/>
    <property type="molecule type" value="Genomic_DNA"/>
</dbReference>
<reference evidence="5 6" key="1">
    <citation type="submission" date="2020-04" db="EMBL/GenBank/DDBJ databases">
        <title>Zoogloea sp. G-4-1-14 isolated from soil.</title>
        <authorList>
            <person name="Dahal R.H."/>
        </authorList>
    </citation>
    <scope>NUCLEOTIDE SEQUENCE [LARGE SCALE GENOMIC DNA]</scope>
    <source>
        <strain evidence="5 6">G-4-1-14</strain>
    </source>
</reference>
<evidence type="ECO:0000256" key="3">
    <source>
        <dbReference type="PROSITE-ProRule" id="PRU10038"/>
    </source>
</evidence>
<dbReference type="PANTHER" id="PTHR48081:SF8">
    <property type="entry name" value="ALPHA_BETA HYDROLASE FOLD-3 DOMAIN-CONTAINING PROTEIN-RELATED"/>
    <property type="match status" value="1"/>
</dbReference>
<dbReference type="RefSeq" id="WP_169147015.1">
    <property type="nucleotide sequence ID" value="NZ_JABBGA010000015.1"/>
</dbReference>
<organism evidence="5 6">
    <name type="scientific">Zoogloea dura</name>
    <dbReference type="NCBI Taxonomy" id="2728840"/>
    <lineage>
        <taxon>Bacteria</taxon>
        <taxon>Pseudomonadati</taxon>
        <taxon>Pseudomonadota</taxon>
        <taxon>Betaproteobacteria</taxon>
        <taxon>Rhodocyclales</taxon>
        <taxon>Zoogloeaceae</taxon>
        <taxon>Zoogloea</taxon>
    </lineage>
</organism>
<evidence type="ECO:0000313" key="5">
    <source>
        <dbReference type="EMBL" id="NML27478.1"/>
    </source>
</evidence>
<dbReference type="Pfam" id="PF07859">
    <property type="entry name" value="Abhydrolase_3"/>
    <property type="match status" value="1"/>
</dbReference>
<proteinExistence type="inferred from homology"/>
<evidence type="ECO:0000313" key="6">
    <source>
        <dbReference type="Proteomes" id="UP000580043"/>
    </source>
</evidence>
<gene>
    <name evidence="5" type="ORF">HHL15_17110</name>
</gene>
<evidence type="ECO:0000259" key="4">
    <source>
        <dbReference type="Pfam" id="PF07859"/>
    </source>
</evidence>
<name>A0A848G5H2_9RHOO</name>
<dbReference type="InterPro" id="IPR050300">
    <property type="entry name" value="GDXG_lipolytic_enzyme"/>
</dbReference>
<dbReference type="InterPro" id="IPR033140">
    <property type="entry name" value="Lipase_GDXG_put_SER_AS"/>
</dbReference>
<dbReference type="Gene3D" id="3.40.50.1820">
    <property type="entry name" value="alpha/beta hydrolase"/>
    <property type="match status" value="1"/>
</dbReference>
<dbReference type="PANTHER" id="PTHR48081">
    <property type="entry name" value="AB HYDROLASE SUPERFAMILY PROTEIN C4A8.06C"/>
    <property type="match status" value="1"/>
</dbReference>
<dbReference type="InterPro" id="IPR029058">
    <property type="entry name" value="AB_hydrolase_fold"/>
</dbReference>
<dbReference type="SUPFAM" id="SSF53474">
    <property type="entry name" value="alpha/beta-Hydrolases"/>
    <property type="match status" value="1"/>
</dbReference>